<reference evidence="2 3" key="1">
    <citation type="submission" date="2016-03" db="EMBL/GenBank/DDBJ databases">
        <title>EvidentialGene: Evidence-directed Construction of Genes on Genomes.</title>
        <authorList>
            <person name="Gilbert D.G."/>
            <person name="Choi J.-H."/>
            <person name="Mockaitis K."/>
            <person name="Colbourne J."/>
            <person name="Pfrender M."/>
        </authorList>
    </citation>
    <scope>NUCLEOTIDE SEQUENCE [LARGE SCALE GENOMIC DNA]</scope>
    <source>
        <strain evidence="2 3">Xinb3</strain>
        <tissue evidence="2">Complete organism</tissue>
    </source>
</reference>
<feature type="compositionally biased region" description="Polar residues" evidence="1">
    <location>
        <begin position="47"/>
        <end position="66"/>
    </location>
</feature>
<evidence type="ECO:0000256" key="1">
    <source>
        <dbReference type="SAM" id="MobiDB-lite"/>
    </source>
</evidence>
<evidence type="ECO:0000313" key="3">
    <source>
        <dbReference type="Proteomes" id="UP000076858"/>
    </source>
</evidence>
<sequence>MEVVFSLVCHLHVSPNGNELKQDQPCQPNLRIQMSKAGSGGDFRNLPSKQSSALRATSEVAQTGKT</sequence>
<protein>
    <submittedName>
        <fullName evidence="2">Uncharacterized protein</fullName>
    </submittedName>
</protein>
<evidence type="ECO:0000313" key="2">
    <source>
        <dbReference type="EMBL" id="KZR95886.1"/>
    </source>
</evidence>
<name>A0A164DKT4_9CRUS</name>
<proteinExistence type="predicted"/>
<dbReference type="AlphaFoldDB" id="A0A164DKT4"/>
<accession>A0A164DKT4</accession>
<gene>
    <name evidence="2" type="ORF">APZ42_010082</name>
</gene>
<comment type="caution">
    <text evidence="2">The sequence shown here is derived from an EMBL/GenBank/DDBJ whole genome shotgun (WGS) entry which is preliminary data.</text>
</comment>
<organism evidence="2 3">
    <name type="scientific">Daphnia magna</name>
    <dbReference type="NCBI Taxonomy" id="35525"/>
    <lineage>
        <taxon>Eukaryota</taxon>
        <taxon>Metazoa</taxon>
        <taxon>Ecdysozoa</taxon>
        <taxon>Arthropoda</taxon>
        <taxon>Crustacea</taxon>
        <taxon>Branchiopoda</taxon>
        <taxon>Diplostraca</taxon>
        <taxon>Cladocera</taxon>
        <taxon>Anomopoda</taxon>
        <taxon>Daphniidae</taxon>
        <taxon>Daphnia</taxon>
    </lineage>
</organism>
<keyword evidence="3" id="KW-1185">Reference proteome</keyword>
<dbReference type="Proteomes" id="UP000076858">
    <property type="component" value="Unassembled WGS sequence"/>
</dbReference>
<feature type="region of interest" description="Disordered" evidence="1">
    <location>
        <begin position="33"/>
        <end position="66"/>
    </location>
</feature>
<dbReference type="EMBL" id="LRGB01026870">
    <property type="protein sequence ID" value="KZR95886.1"/>
    <property type="molecule type" value="Genomic_DNA"/>
</dbReference>